<gene>
    <name evidence="1" type="ordered locus">MTR_7g056293</name>
</gene>
<reference evidence="2" key="3">
    <citation type="submission" date="2015-04" db="UniProtKB">
        <authorList>
            <consortium name="EnsemblPlants"/>
        </authorList>
    </citation>
    <scope>IDENTIFICATION</scope>
    <source>
        <strain evidence="2">cv. Jemalong A17</strain>
    </source>
</reference>
<dbReference type="EMBL" id="CM001223">
    <property type="protein sequence ID" value="KEH22649.1"/>
    <property type="molecule type" value="Genomic_DNA"/>
</dbReference>
<keyword evidence="3" id="KW-1185">Reference proteome</keyword>
<evidence type="ECO:0000313" key="1">
    <source>
        <dbReference type="EMBL" id="KEH22649.1"/>
    </source>
</evidence>
<name>A0A072TYR9_MEDTR</name>
<reference evidence="1 3" key="1">
    <citation type="journal article" date="2011" name="Nature">
        <title>The Medicago genome provides insight into the evolution of rhizobial symbioses.</title>
        <authorList>
            <person name="Young N.D."/>
            <person name="Debelle F."/>
            <person name="Oldroyd G.E."/>
            <person name="Geurts R."/>
            <person name="Cannon S.B."/>
            <person name="Udvardi M.K."/>
            <person name="Benedito V.A."/>
            <person name="Mayer K.F."/>
            <person name="Gouzy J."/>
            <person name="Schoof H."/>
            <person name="Van de Peer Y."/>
            <person name="Proost S."/>
            <person name="Cook D.R."/>
            <person name="Meyers B.C."/>
            <person name="Spannagl M."/>
            <person name="Cheung F."/>
            <person name="De Mita S."/>
            <person name="Krishnakumar V."/>
            <person name="Gundlach H."/>
            <person name="Zhou S."/>
            <person name="Mudge J."/>
            <person name="Bharti A.K."/>
            <person name="Murray J.D."/>
            <person name="Naoumkina M.A."/>
            <person name="Rosen B."/>
            <person name="Silverstein K.A."/>
            <person name="Tang H."/>
            <person name="Rombauts S."/>
            <person name="Zhao P.X."/>
            <person name="Zhou P."/>
            <person name="Barbe V."/>
            <person name="Bardou P."/>
            <person name="Bechner M."/>
            <person name="Bellec A."/>
            <person name="Berger A."/>
            <person name="Berges H."/>
            <person name="Bidwell S."/>
            <person name="Bisseling T."/>
            <person name="Choisne N."/>
            <person name="Couloux A."/>
            <person name="Denny R."/>
            <person name="Deshpande S."/>
            <person name="Dai X."/>
            <person name="Doyle J.J."/>
            <person name="Dudez A.M."/>
            <person name="Farmer A.D."/>
            <person name="Fouteau S."/>
            <person name="Franken C."/>
            <person name="Gibelin C."/>
            <person name="Gish J."/>
            <person name="Goldstein S."/>
            <person name="Gonzalez A.J."/>
            <person name="Green P.J."/>
            <person name="Hallab A."/>
            <person name="Hartog M."/>
            <person name="Hua A."/>
            <person name="Humphray S.J."/>
            <person name="Jeong D.H."/>
            <person name="Jing Y."/>
            <person name="Jocker A."/>
            <person name="Kenton S.M."/>
            <person name="Kim D.J."/>
            <person name="Klee K."/>
            <person name="Lai H."/>
            <person name="Lang C."/>
            <person name="Lin S."/>
            <person name="Macmil S.L."/>
            <person name="Magdelenat G."/>
            <person name="Matthews L."/>
            <person name="McCorrison J."/>
            <person name="Monaghan E.L."/>
            <person name="Mun J.H."/>
            <person name="Najar F.Z."/>
            <person name="Nicholson C."/>
            <person name="Noirot C."/>
            <person name="O'Bleness M."/>
            <person name="Paule C.R."/>
            <person name="Poulain J."/>
            <person name="Prion F."/>
            <person name="Qin B."/>
            <person name="Qu C."/>
            <person name="Retzel E.F."/>
            <person name="Riddle C."/>
            <person name="Sallet E."/>
            <person name="Samain S."/>
            <person name="Samson N."/>
            <person name="Sanders I."/>
            <person name="Saurat O."/>
            <person name="Scarpelli C."/>
            <person name="Schiex T."/>
            <person name="Segurens B."/>
            <person name="Severin A.J."/>
            <person name="Sherrier D.J."/>
            <person name="Shi R."/>
            <person name="Sims S."/>
            <person name="Singer S.R."/>
            <person name="Sinharoy S."/>
            <person name="Sterck L."/>
            <person name="Viollet A."/>
            <person name="Wang B.B."/>
            <person name="Wang K."/>
            <person name="Wang M."/>
            <person name="Wang X."/>
            <person name="Warfsmann J."/>
            <person name="Weissenbach J."/>
            <person name="White D.D."/>
            <person name="White J.D."/>
            <person name="Wiley G.B."/>
            <person name="Wincker P."/>
            <person name="Xing Y."/>
            <person name="Yang L."/>
            <person name="Yao Z."/>
            <person name="Ying F."/>
            <person name="Zhai J."/>
            <person name="Zhou L."/>
            <person name="Zuber A."/>
            <person name="Denarie J."/>
            <person name="Dixon R.A."/>
            <person name="May G.D."/>
            <person name="Schwartz D.C."/>
            <person name="Rogers J."/>
            <person name="Quetier F."/>
            <person name="Town C.D."/>
            <person name="Roe B.A."/>
        </authorList>
    </citation>
    <scope>NUCLEOTIDE SEQUENCE [LARGE SCALE GENOMIC DNA]</scope>
    <source>
        <strain evidence="1">A17</strain>
        <strain evidence="2 3">cv. Jemalong A17</strain>
    </source>
</reference>
<dbReference type="AlphaFoldDB" id="A0A072TYR9"/>
<dbReference type="HOGENOM" id="CLU_3090306_0_0_1"/>
<accession>A0A072TYR9</accession>
<reference evidence="1 3" key="2">
    <citation type="journal article" date="2014" name="BMC Genomics">
        <title>An improved genome release (version Mt4.0) for the model legume Medicago truncatula.</title>
        <authorList>
            <person name="Tang H."/>
            <person name="Krishnakumar V."/>
            <person name="Bidwell S."/>
            <person name="Rosen B."/>
            <person name="Chan A."/>
            <person name="Zhou S."/>
            <person name="Gentzbittel L."/>
            <person name="Childs K.L."/>
            <person name="Yandell M."/>
            <person name="Gundlach H."/>
            <person name="Mayer K.F."/>
            <person name="Schwartz D.C."/>
            <person name="Town C.D."/>
        </authorList>
    </citation>
    <scope>GENOME REANNOTATION</scope>
    <source>
        <strain evidence="1">A17</strain>
        <strain evidence="2 3">cv. Jemalong A17</strain>
    </source>
</reference>
<dbReference type="Proteomes" id="UP000002051">
    <property type="component" value="Unassembled WGS sequence"/>
</dbReference>
<protein>
    <submittedName>
        <fullName evidence="1 2">Uncharacterized protein</fullName>
    </submittedName>
</protein>
<organism evidence="1 3">
    <name type="scientific">Medicago truncatula</name>
    <name type="common">Barrel medic</name>
    <name type="synonym">Medicago tribuloides</name>
    <dbReference type="NCBI Taxonomy" id="3880"/>
    <lineage>
        <taxon>Eukaryota</taxon>
        <taxon>Viridiplantae</taxon>
        <taxon>Streptophyta</taxon>
        <taxon>Embryophyta</taxon>
        <taxon>Tracheophyta</taxon>
        <taxon>Spermatophyta</taxon>
        <taxon>Magnoliopsida</taxon>
        <taxon>eudicotyledons</taxon>
        <taxon>Gunneridae</taxon>
        <taxon>Pentapetalae</taxon>
        <taxon>rosids</taxon>
        <taxon>fabids</taxon>
        <taxon>Fabales</taxon>
        <taxon>Fabaceae</taxon>
        <taxon>Papilionoideae</taxon>
        <taxon>50 kb inversion clade</taxon>
        <taxon>NPAAA clade</taxon>
        <taxon>Hologalegina</taxon>
        <taxon>IRL clade</taxon>
        <taxon>Trifolieae</taxon>
        <taxon>Medicago</taxon>
    </lineage>
</organism>
<dbReference type="EnsemblPlants" id="KEH22649">
    <property type="protein sequence ID" value="KEH22649"/>
    <property type="gene ID" value="MTR_7g056293"/>
</dbReference>
<evidence type="ECO:0000313" key="3">
    <source>
        <dbReference type="Proteomes" id="UP000002051"/>
    </source>
</evidence>
<proteinExistence type="predicted"/>
<evidence type="ECO:0000313" key="2">
    <source>
        <dbReference type="EnsemblPlants" id="KEH22649"/>
    </source>
</evidence>
<sequence length="52" mass="5817">MASLLDKMKFDWVKKNWRLALAFTQARVLLQNITNIVDPSTGGNPIRGATNT</sequence>